<sequence length="205" mass="23174">MLPTLKNITTSDQKGFPGENNNENYNLVLESLNMVSGSTKTVYLTTTASTSNHSNSEPKKRKVTFLKKQAFALNHIENQQRALKSQELGIYAVDFIFCNKKQIIAPKQKGGGQPVERPCQITEHSNTIMCLVMTIGNISIELQQTVYISSYKQQLLDYKQSVTPGNRYGNPLSVDSIQDTFTDYQGLITRLRDTKYSKLEHYVLL</sequence>
<comment type="caution">
    <text evidence="2">The sequence shown here is derived from an EMBL/GenBank/DDBJ whole genome shotgun (WGS) entry which is preliminary data.</text>
</comment>
<feature type="region of interest" description="Disordered" evidence="1">
    <location>
        <begin position="1"/>
        <end position="20"/>
    </location>
</feature>
<name>A0A2T9Y7D3_9FUNG</name>
<dbReference type="Proteomes" id="UP000245383">
    <property type="component" value="Unassembled WGS sequence"/>
</dbReference>
<reference evidence="2 3" key="1">
    <citation type="journal article" date="2018" name="MBio">
        <title>Comparative Genomics Reveals the Core Gene Toolbox for the Fungus-Insect Symbiosis.</title>
        <authorList>
            <person name="Wang Y."/>
            <person name="Stata M."/>
            <person name="Wang W."/>
            <person name="Stajich J.E."/>
            <person name="White M.M."/>
            <person name="Moncalvo J.M."/>
        </authorList>
    </citation>
    <scope>NUCLEOTIDE SEQUENCE [LARGE SCALE GENOMIC DNA]</scope>
    <source>
        <strain evidence="2 3">SWE-8-4</strain>
    </source>
</reference>
<organism evidence="2 3">
    <name type="scientific">Smittium simulii</name>
    <dbReference type="NCBI Taxonomy" id="133385"/>
    <lineage>
        <taxon>Eukaryota</taxon>
        <taxon>Fungi</taxon>
        <taxon>Fungi incertae sedis</taxon>
        <taxon>Zoopagomycota</taxon>
        <taxon>Kickxellomycotina</taxon>
        <taxon>Harpellomycetes</taxon>
        <taxon>Harpellales</taxon>
        <taxon>Legeriomycetaceae</taxon>
        <taxon>Smittium</taxon>
    </lineage>
</organism>
<proteinExistence type="predicted"/>
<dbReference type="AlphaFoldDB" id="A0A2T9Y7D3"/>
<gene>
    <name evidence="2" type="ORF">BB561_005949</name>
</gene>
<dbReference type="EMBL" id="MBFR01000400">
    <property type="protein sequence ID" value="PVU88259.1"/>
    <property type="molecule type" value="Genomic_DNA"/>
</dbReference>
<keyword evidence="3" id="KW-1185">Reference proteome</keyword>
<evidence type="ECO:0000313" key="3">
    <source>
        <dbReference type="Proteomes" id="UP000245383"/>
    </source>
</evidence>
<feature type="compositionally biased region" description="Polar residues" evidence="1">
    <location>
        <begin position="1"/>
        <end position="13"/>
    </location>
</feature>
<evidence type="ECO:0000313" key="2">
    <source>
        <dbReference type="EMBL" id="PVU88259.1"/>
    </source>
</evidence>
<protein>
    <submittedName>
        <fullName evidence="2">Uncharacterized protein</fullName>
    </submittedName>
</protein>
<accession>A0A2T9Y7D3</accession>
<evidence type="ECO:0000256" key="1">
    <source>
        <dbReference type="SAM" id="MobiDB-lite"/>
    </source>
</evidence>
<dbReference type="STRING" id="133385.A0A2T9Y7D3"/>